<dbReference type="Pfam" id="PF12833">
    <property type="entry name" value="HTH_18"/>
    <property type="match status" value="1"/>
</dbReference>
<dbReference type="Proteomes" id="UP000679779">
    <property type="component" value="Unassembled WGS sequence"/>
</dbReference>
<gene>
    <name evidence="11" type="ORF">J2TS6_57250</name>
</gene>
<keyword evidence="4" id="KW-0902">Two-component regulatory system</keyword>
<dbReference type="Gene3D" id="3.40.50.2300">
    <property type="match status" value="1"/>
</dbReference>
<feature type="modified residue" description="4-aspartylphosphate" evidence="8">
    <location>
        <position position="55"/>
    </location>
</feature>
<accession>A0A920CF41</accession>
<comment type="subcellular location">
    <subcellularLocation>
        <location evidence="1">Cytoplasm</location>
    </subcellularLocation>
</comment>
<dbReference type="SMART" id="SM00448">
    <property type="entry name" value="REC"/>
    <property type="match status" value="1"/>
</dbReference>
<dbReference type="Pfam" id="PF00072">
    <property type="entry name" value="Response_reg"/>
    <property type="match status" value="1"/>
</dbReference>
<dbReference type="GO" id="GO:0000160">
    <property type="term" value="P:phosphorelay signal transduction system"/>
    <property type="evidence" value="ECO:0007669"/>
    <property type="project" value="UniProtKB-KW"/>
</dbReference>
<dbReference type="RefSeq" id="WP_160044926.1">
    <property type="nucleotide sequence ID" value="NZ_BORQ01000011.1"/>
</dbReference>
<dbReference type="CDD" id="cd17536">
    <property type="entry name" value="REC_YesN-like"/>
    <property type="match status" value="1"/>
</dbReference>
<dbReference type="GO" id="GO:0043565">
    <property type="term" value="F:sequence-specific DNA binding"/>
    <property type="evidence" value="ECO:0007669"/>
    <property type="project" value="InterPro"/>
</dbReference>
<dbReference type="InterPro" id="IPR011006">
    <property type="entry name" value="CheY-like_superfamily"/>
</dbReference>
<feature type="domain" description="HTH araC/xylS-type" evidence="9">
    <location>
        <begin position="425"/>
        <end position="523"/>
    </location>
</feature>
<evidence type="ECO:0000256" key="7">
    <source>
        <dbReference type="ARBA" id="ARBA00023163"/>
    </source>
</evidence>
<keyword evidence="3 8" id="KW-0597">Phosphoprotein</keyword>
<dbReference type="SMART" id="SM00342">
    <property type="entry name" value="HTH_ARAC"/>
    <property type="match status" value="1"/>
</dbReference>
<evidence type="ECO:0000259" key="9">
    <source>
        <dbReference type="PROSITE" id="PS01124"/>
    </source>
</evidence>
<evidence type="ECO:0000313" key="11">
    <source>
        <dbReference type="EMBL" id="GIO34584.1"/>
    </source>
</evidence>
<feature type="domain" description="Response regulatory" evidence="10">
    <location>
        <begin position="3"/>
        <end position="120"/>
    </location>
</feature>
<dbReference type="PANTHER" id="PTHR42713:SF3">
    <property type="entry name" value="TRANSCRIPTIONAL REGULATORY PROTEIN HPTR"/>
    <property type="match status" value="1"/>
</dbReference>
<dbReference type="SUPFAM" id="SSF52172">
    <property type="entry name" value="CheY-like"/>
    <property type="match status" value="1"/>
</dbReference>
<evidence type="ECO:0008006" key="13">
    <source>
        <dbReference type="Google" id="ProtNLM"/>
    </source>
</evidence>
<dbReference type="InterPro" id="IPR009057">
    <property type="entry name" value="Homeodomain-like_sf"/>
</dbReference>
<organism evidence="11 12">
    <name type="scientific">Paenibacillus albilobatus</name>
    <dbReference type="NCBI Taxonomy" id="2716884"/>
    <lineage>
        <taxon>Bacteria</taxon>
        <taxon>Bacillati</taxon>
        <taxon>Bacillota</taxon>
        <taxon>Bacilli</taxon>
        <taxon>Bacillales</taxon>
        <taxon>Paenibacillaceae</taxon>
        <taxon>Paenibacillus</taxon>
    </lineage>
</organism>
<evidence type="ECO:0000256" key="5">
    <source>
        <dbReference type="ARBA" id="ARBA00023015"/>
    </source>
</evidence>
<proteinExistence type="predicted"/>
<dbReference type="PANTHER" id="PTHR42713">
    <property type="entry name" value="HISTIDINE KINASE-RELATED"/>
    <property type="match status" value="1"/>
</dbReference>
<dbReference type="PROSITE" id="PS00041">
    <property type="entry name" value="HTH_ARAC_FAMILY_1"/>
    <property type="match status" value="1"/>
</dbReference>
<dbReference type="InterPro" id="IPR018060">
    <property type="entry name" value="HTH_AraC"/>
</dbReference>
<dbReference type="SUPFAM" id="SSF46689">
    <property type="entry name" value="Homeodomain-like"/>
    <property type="match status" value="2"/>
</dbReference>
<comment type="caution">
    <text evidence="11">The sequence shown here is derived from an EMBL/GenBank/DDBJ whole genome shotgun (WGS) entry which is preliminary data.</text>
</comment>
<evidence type="ECO:0000256" key="1">
    <source>
        <dbReference type="ARBA" id="ARBA00004496"/>
    </source>
</evidence>
<evidence type="ECO:0000256" key="6">
    <source>
        <dbReference type="ARBA" id="ARBA00023125"/>
    </source>
</evidence>
<keyword evidence="5" id="KW-0805">Transcription regulation</keyword>
<evidence type="ECO:0000256" key="4">
    <source>
        <dbReference type="ARBA" id="ARBA00023012"/>
    </source>
</evidence>
<dbReference type="GO" id="GO:0005737">
    <property type="term" value="C:cytoplasm"/>
    <property type="evidence" value="ECO:0007669"/>
    <property type="project" value="UniProtKB-SubCell"/>
</dbReference>
<sequence length="531" mass="61487">MLKVMLIDDDVPMLKVLKQMIDWDELRLRIVGSTYSSAKALHLFQETWPDIVVTDIGLPQKNGIELAEAFRHMKPDIRVIFLTCHEDFHYAQQAVKLNADDYLLKDQLTAEQLEQSLQKSIRSLHSKVTPLYQKTSNYSSDLFKQGLLQRILDGVDPQTTREYAAGLGISWEYPWFMMGIVHLHYSSYEQLYVQSNVSLISYAIYNIAVELAASYEGITPFLEQDHLIVMYNFRQNLAGNAYSHFQAFLRELRFGAERFLKLRLNVSAVTDKIGLADLGSCYHQMIRHKHEFYANGEFTATDMGFLHRQLFFPLPQRILDGYKSDLERAVLGNDMRSIRELMANLAQLAQEKRFEPDDFVREITMLLRGIDMMFSEKKSDEARYAYLADARTLEDVMELAERQLAFIAQHKQKGSSAAIREPKLQMIQQFIDQHLADNITSIDMARYLYLNSSYFSRYFKRLTGINFTDYVHQYKMGIAAKMMKSSGQTLESLAMGLGYSDRTYFSKVFKKYIGMTPSEYKTKHAVGKYAK</sequence>
<dbReference type="AlphaFoldDB" id="A0A920CF41"/>
<dbReference type="InterPro" id="IPR020449">
    <property type="entry name" value="Tscrpt_reg_AraC-type_HTH"/>
</dbReference>
<dbReference type="PROSITE" id="PS50110">
    <property type="entry name" value="RESPONSE_REGULATORY"/>
    <property type="match status" value="1"/>
</dbReference>
<reference evidence="11" key="1">
    <citation type="submission" date="2021-03" db="EMBL/GenBank/DDBJ databases">
        <title>Antimicrobial resistance genes in bacteria isolated from Japanese honey, and their potential for conferring macrolide and lincosamide resistance in the American foulbrood pathogen Paenibacillus larvae.</title>
        <authorList>
            <person name="Okamoto M."/>
            <person name="Kumagai M."/>
            <person name="Kanamori H."/>
            <person name="Takamatsu D."/>
        </authorList>
    </citation>
    <scope>NUCLEOTIDE SEQUENCE</scope>
    <source>
        <strain evidence="11">J2TS6</strain>
    </source>
</reference>
<dbReference type="InterPro" id="IPR018062">
    <property type="entry name" value="HTH_AraC-typ_CS"/>
</dbReference>
<keyword evidence="7" id="KW-0804">Transcription</keyword>
<keyword evidence="2" id="KW-0963">Cytoplasm</keyword>
<name>A0A920CF41_9BACL</name>
<keyword evidence="6" id="KW-0238">DNA-binding</keyword>
<evidence type="ECO:0000256" key="8">
    <source>
        <dbReference type="PROSITE-ProRule" id="PRU00169"/>
    </source>
</evidence>
<evidence type="ECO:0000256" key="3">
    <source>
        <dbReference type="ARBA" id="ARBA00022553"/>
    </source>
</evidence>
<dbReference type="GO" id="GO:0003700">
    <property type="term" value="F:DNA-binding transcription factor activity"/>
    <property type="evidence" value="ECO:0007669"/>
    <property type="project" value="InterPro"/>
</dbReference>
<evidence type="ECO:0000256" key="2">
    <source>
        <dbReference type="ARBA" id="ARBA00022490"/>
    </source>
</evidence>
<dbReference type="InterPro" id="IPR051552">
    <property type="entry name" value="HptR"/>
</dbReference>
<evidence type="ECO:0000313" key="12">
    <source>
        <dbReference type="Proteomes" id="UP000679779"/>
    </source>
</evidence>
<dbReference type="EMBL" id="BORQ01000011">
    <property type="protein sequence ID" value="GIO34584.1"/>
    <property type="molecule type" value="Genomic_DNA"/>
</dbReference>
<dbReference type="Gene3D" id="1.10.10.60">
    <property type="entry name" value="Homeodomain-like"/>
    <property type="match status" value="2"/>
</dbReference>
<evidence type="ECO:0000259" key="10">
    <source>
        <dbReference type="PROSITE" id="PS50110"/>
    </source>
</evidence>
<dbReference type="PROSITE" id="PS01124">
    <property type="entry name" value="HTH_ARAC_FAMILY_2"/>
    <property type="match status" value="1"/>
</dbReference>
<dbReference type="InterPro" id="IPR001789">
    <property type="entry name" value="Sig_transdc_resp-reg_receiver"/>
</dbReference>
<dbReference type="PRINTS" id="PR00032">
    <property type="entry name" value="HTHARAC"/>
</dbReference>
<keyword evidence="12" id="KW-1185">Reference proteome</keyword>
<protein>
    <recommendedName>
        <fullName evidence="13">Response regulator</fullName>
    </recommendedName>
</protein>